<gene>
    <name evidence="1" type="ORF">DVJ83_17250</name>
</gene>
<accession>A0A345IME2</accession>
<organism evidence="1 2">
    <name type="scientific">Deinococcus wulumuqiensis</name>
    <dbReference type="NCBI Taxonomy" id="980427"/>
    <lineage>
        <taxon>Bacteria</taxon>
        <taxon>Thermotogati</taxon>
        <taxon>Deinococcota</taxon>
        <taxon>Deinococci</taxon>
        <taxon>Deinococcales</taxon>
        <taxon>Deinococcaceae</taxon>
        <taxon>Deinococcus</taxon>
    </lineage>
</organism>
<sequence length="59" mass="6903">MTRPLFQPGKRSHRLVFRHVQQVIKRLFVTCACDDFPQNPVDHRFSLIAGMTDHAFQHA</sequence>
<dbReference type="EMBL" id="CP031163">
    <property type="protein sequence ID" value="AXH00865.1"/>
    <property type="molecule type" value="Genomic_DNA"/>
</dbReference>
<proteinExistence type="predicted"/>
<evidence type="ECO:0000313" key="2">
    <source>
        <dbReference type="Proteomes" id="UP000253744"/>
    </source>
</evidence>
<reference evidence="1 2" key="1">
    <citation type="submission" date="2018-07" db="EMBL/GenBank/DDBJ databases">
        <title>Complete Genome and Methylome Analysis of Deinococcus wulumuqiensis NEB 479.</title>
        <authorList>
            <person name="Fomenkov A."/>
            <person name="Luyten Y."/>
            <person name="Vincze T."/>
            <person name="Anton B.P."/>
            <person name="Clark T."/>
            <person name="Roberts R.J."/>
            <person name="Morgan R.D."/>
        </authorList>
    </citation>
    <scope>NUCLEOTIDE SEQUENCE [LARGE SCALE GENOMIC DNA]</scope>
    <source>
        <strain evidence="1 2">NEB 479</strain>
        <plasmid evidence="2">Plasmid pdrdi</plasmid>
    </source>
</reference>
<protein>
    <submittedName>
        <fullName evidence="1">Uncharacterized protein</fullName>
    </submittedName>
</protein>
<evidence type="ECO:0000313" key="1">
    <source>
        <dbReference type="EMBL" id="AXH00865.1"/>
    </source>
</evidence>
<dbReference type="AlphaFoldDB" id="A0A345IME2"/>
<keyword evidence="1" id="KW-0614">Plasmid</keyword>
<dbReference type="Proteomes" id="UP000253744">
    <property type="component" value="Plasmid pDrdI"/>
</dbReference>
<geneLocation type="plasmid" evidence="2">
    <name>pdrdi</name>
</geneLocation>
<name>A0A345IME2_9DEIO</name>
<dbReference type="KEGG" id="dwu:DVJ83_17250"/>